<reference evidence="2" key="1">
    <citation type="submission" date="2016-11" db="EMBL/GenBank/DDBJ databases">
        <authorList>
            <person name="Varghese N."/>
            <person name="Submissions S."/>
        </authorList>
    </citation>
    <scope>NUCLEOTIDE SEQUENCE [LARGE SCALE GENOMIC DNA]</scope>
    <source>
        <strain evidence="2">DSM 27623</strain>
    </source>
</reference>
<dbReference type="RefSeq" id="WP_074235205.1">
    <property type="nucleotide sequence ID" value="NZ_FSRK01000001.1"/>
</dbReference>
<dbReference type="AlphaFoldDB" id="A0A1N6GX02"/>
<accession>A0A1N6GX02</accession>
<sequence length="221" mass="25338">METVIDIKSLSAEERKKIIQDARELDKIERENRSKNIQTYKELSSEFVNSNIDDLVLHHNITDSLIKKLWNDYKPLQALKASVYGTKVHQQDSHTSTLEDGSASITIGYNVTIGFDGTESQGVEKIKEFINSLSTGDDNNKKLSAAVNTFLKPNFKTGMLNPAKIIELSKLKDQFNDKRFDEGLKIIFDAQQRRQNSMYISGWKFIEIDSVPRKLEFRFTI</sequence>
<dbReference type="Proteomes" id="UP000185207">
    <property type="component" value="Unassembled WGS sequence"/>
</dbReference>
<dbReference type="Pfam" id="PF11363">
    <property type="entry name" value="DUF3164"/>
    <property type="match status" value="1"/>
</dbReference>
<protein>
    <recommendedName>
        <fullName evidence="3">DUF3164 family protein</fullName>
    </recommendedName>
</protein>
<organism evidence="1 2">
    <name type="scientific">Epilithonimonas zeae</name>
    <dbReference type="NCBI Taxonomy" id="1416779"/>
    <lineage>
        <taxon>Bacteria</taxon>
        <taxon>Pseudomonadati</taxon>
        <taxon>Bacteroidota</taxon>
        <taxon>Flavobacteriia</taxon>
        <taxon>Flavobacteriales</taxon>
        <taxon>Weeksellaceae</taxon>
        <taxon>Chryseobacterium group</taxon>
        <taxon>Epilithonimonas</taxon>
    </lineage>
</organism>
<evidence type="ECO:0000313" key="2">
    <source>
        <dbReference type="Proteomes" id="UP000185207"/>
    </source>
</evidence>
<dbReference type="InterPro" id="IPR021505">
    <property type="entry name" value="Phage_B3_Orf6"/>
</dbReference>
<dbReference type="EMBL" id="FSRK01000001">
    <property type="protein sequence ID" value="SIO12002.1"/>
    <property type="molecule type" value="Genomic_DNA"/>
</dbReference>
<gene>
    <name evidence="1" type="ORF">SAMN05444409_2106</name>
</gene>
<evidence type="ECO:0008006" key="3">
    <source>
        <dbReference type="Google" id="ProtNLM"/>
    </source>
</evidence>
<proteinExistence type="predicted"/>
<evidence type="ECO:0000313" key="1">
    <source>
        <dbReference type="EMBL" id="SIO12002.1"/>
    </source>
</evidence>
<dbReference type="STRING" id="1416779.SAMN05444409_2106"/>
<dbReference type="OrthoDB" id="1362414at2"/>
<name>A0A1N6GX02_9FLAO</name>
<keyword evidence="2" id="KW-1185">Reference proteome</keyword>